<dbReference type="GO" id="GO:0006370">
    <property type="term" value="P:7-methylguanosine mRNA capping"/>
    <property type="evidence" value="ECO:0007669"/>
    <property type="project" value="UniProtKB-UniRule"/>
</dbReference>
<keyword evidence="5 12" id="KW-0547">Nucleotide-binding</keyword>
<comment type="similarity">
    <text evidence="12">In the N-terminal section; belongs to the non-receptor class of the protein-tyrosine phosphatase family.</text>
</comment>
<dbReference type="Pfam" id="PF00782">
    <property type="entry name" value="DSPc"/>
    <property type="match status" value="1"/>
</dbReference>
<feature type="binding site" evidence="15">
    <location>
        <begin position="545"/>
        <end position="550"/>
    </location>
    <ligand>
        <name>GTP</name>
        <dbReference type="ChEBI" id="CHEBI:37565"/>
    </ligand>
</feature>
<feature type="binding site" evidence="15">
    <location>
        <begin position="354"/>
        <end position="356"/>
    </location>
    <ligand>
        <name>GTP</name>
        <dbReference type="ChEBI" id="CHEBI:37565"/>
    </ligand>
</feature>
<dbReference type="Gene3D" id="3.90.190.10">
    <property type="entry name" value="Protein tyrosine phosphatase superfamily"/>
    <property type="match status" value="1"/>
</dbReference>
<evidence type="ECO:0000256" key="10">
    <source>
        <dbReference type="ARBA" id="ARBA00023242"/>
    </source>
</evidence>
<dbReference type="SUPFAM" id="SSF52799">
    <property type="entry name" value="(Phosphotyrosine protein) phosphatases II"/>
    <property type="match status" value="1"/>
</dbReference>
<dbReference type="GO" id="GO:0004484">
    <property type="term" value="F:mRNA guanylyltransferase activity"/>
    <property type="evidence" value="ECO:0007669"/>
    <property type="project" value="UniProtKB-UniRule"/>
</dbReference>
<evidence type="ECO:0000256" key="8">
    <source>
        <dbReference type="ARBA" id="ARBA00023042"/>
    </source>
</evidence>
<dbReference type="InterPro" id="IPR020422">
    <property type="entry name" value="TYR_PHOSPHATASE_DUAL_dom"/>
</dbReference>
<dbReference type="WBParaSite" id="PTRK_0000021500.1">
    <property type="protein sequence ID" value="PTRK_0000021500.1"/>
    <property type="gene ID" value="PTRK_0000021500"/>
</dbReference>
<evidence type="ECO:0000256" key="16">
    <source>
        <dbReference type="SAM" id="MobiDB-lite"/>
    </source>
</evidence>
<evidence type="ECO:0000256" key="15">
    <source>
        <dbReference type="PIRSR" id="PIRSR036958-3"/>
    </source>
</evidence>
<dbReference type="Gene3D" id="3.30.470.30">
    <property type="entry name" value="DNA ligase/mRNA capping enzyme"/>
    <property type="match status" value="1"/>
</dbReference>
<feature type="region of interest" description="Disordered" evidence="16">
    <location>
        <begin position="1"/>
        <end position="26"/>
    </location>
</feature>
<comment type="catalytic activity">
    <reaction evidence="12">
        <text>a 5'-end triphospho-ribonucleoside in mRNA + H2O = a 5'-end diphospho-ribonucleoside in mRNA + phosphate + H(+)</text>
        <dbReference type="Rhea" id="RHEA:67004"/>
        <dbReference type="Rhea" id="RHEA-COMP:17164"/>
        <dbReference type="Rhea" id="RHEA-COMP:17165"/>
        <dbReference type="ChEBI" id="CHEBI:15377"/>
        <dbReference type="ChEBI" id="CHEBI:15378"/>
        <dbReference type="ChEBI" id="CHEBI:43474"/>
        <dbReference type="ChEBI" id="CHEBI:167616"/>
        <dbReference type="ChEBI" id="CHEBI:167618"/>
        <dbReference type="EC" id="3.6.1.74"/>
    </reaction>
</comment>
<dbReference type="EC" id="3.6.1.74" evidence="12"/>
<evidence type="ECO:0000256" key="3">
    <source>
        <dbReference type="ARBA" id="ARBA00022679"/>
    </source>
</evidence>
<keyword evidence="8 12" id="KW-0506">mRNA capping</keyword>
<proteinExistence type="inferred from homology"/>
<evidence type="ECO:0000256" key="5">
    <source>
        <dbReference type="ARBA" id="ARBA00022741"/>
    </source>
</evidence>
<dbReference type="AlphaFoldDB" id="A0A0N4Z0I5"/>
<dbReference type="PROSITE" id="PS50054">
    <property type="entry name" value="TYR_PHOSPHATASE_DUAL"/>
    <property type="match status" value="1"/>
</dbReference>
<dbReference type="PROSITE" id="PS00383">
    <property type="entry name" value="TYR_PHOSPHATASE_1"/>
    <property type="match status" value="1"/>
</dbReference>
<evidence type="ECO:0000256" key="9">
    <source>
        <dbReference type="ARBA" id="ARBA00023134"/>
    </source>
</evidence>
<feature type="binding site" evidence="15">
    <location>
        <position position="327"/>
    </location>
    <ligand>
        <name>GTP</name>
        <dbReference type="ChEBI" id="CHEBI:37565"/>
    </ligand>
</feature>
<evidence type="ECO:0000256" key="6">
    <source>
        <dbReference type="ARBA" id="ARBA00022801"/>
    </source>
</evidence>
<dbReference type="Pfam" id="PF01331">
    <property type="entry name" value="mRNA_cap_enzyme"/>
    <property type="match status" value="1"/>
</dbReference>
<dbReference type="InterPro" id="IPR001339">
    <property type="entry name" value="mRNA_cap_enzyme_adenylation"/>
</dbReference>
<dbReference type="SUPFAM" id="SSF56091">
    <property type="entry name" value="DNA ligase/mRNA capping enzyme, catalytic domain"/>
    <property type="match status" value="1"/>
</dbReference>
<feature type="domain" description="Tyrosine-protein phosphatase" evidence="17">
    <location>
        <begin position="62"/>
        <end position="214"/>
    </location>
</feature>
<dbReference type="STRING" id="131310.A0A0N4Z0I5"/>
<evidence type="ECO:0000313" key="20">
    <source>
        <dbReference type="WBParaSite" id="PTRK_0000021500.1"/>
    </source>
</evidence>
<keyword evidence="4 12" id="KW-0548">Nucleotidyltransferase</keyword>
<dbReference type="SUPFAM" id="SSF50249">
    <property type="entry name" value="Nucleic acid-binding proteins"/>
    <property type="match status" value="1"/>
</dbReference>
<dbReference type="GO" id="GO:0005634">
    <property type="term" value="C:nucleus"/>
    <property type="evidence" value="ECO:0007669"/>
    <property type="project" value="UniProtKB-SubCell"/>
</dbReference>
<evidence type="ECO:0000313" key="19">
    <source>
        <dbReference type="Proteomes" id="UP000038045"/>
    </source>
</evidence>
<dbReference type="InterPro" id="IPR051029">
    <property type="entry name" value="mRNA_Capping_Enz/RNA_Phosphat"/>
</dbReference>
<feature type="domain" description="Tyrosine specific protein phosphatases" evidence="18">
    <location>
        <begin position="135"/>
        <end position="202"/>
    </location>
</feature>
<evidence type="ECO:0000256" key="1">
    <source>
        <dbReference type="ARBA" id="ARBA00004123"/>
    </source>
</evidence>
<dbReference type="InterPro" id="IPR000340">
    <property type="entry name" value="Dual-sp_phosphatase_cat-dom"/>
</dbReference>
<comment type="function">
    <text evidence="12">Bifunctional mRNA-capping enzyme exhibiting RNA 5'-triphosphate monophosphatase activity in the N-terminal part and mRNA guanylyltransferase activity in the C-terminal part. Catalyzes the first two steps of cap formation: by removing the gamma-phosphate from the 5'-triphosphate end of nascent mRNA to yield a diphosphate end, and by transferring the GMP moiety of GTP to the 5'-diphosphate terminus of RNA via a covalent enzyme-GMP reaction intermediate.</text>
</comment>
<protein>
    <recommendedName>
        <fullName evidence="12">mRNA-capping enzyme</fullName>
    </recommendedName>
    <domain>
        <recommendedName>
            <fullName evidence="12">mRNA 5'-triphosphate monophosphatase</fullName>
            <ecNumber evidence="12">3.6.1.74</ecNumber>
        </recommendedName>
        <alternativeName>
            <fullName evidence="12">mRNA 5'-phosphatase</fullName>
        </alternativeName>
    </domain>
    <domain>
        <recommendedName>
            <fullName evidence="12">mRNA guanylyltransferase</fullName>
            <ecNumber evidence="12">2.7.7.50</ecNumber>
        </recommendedName>
        <alternativeName>
            <fullName evidence="12">GTP--RNA guanylyltransferase</fullName>
            <shortName evidence="12">GTase</shortName>
        </alternativeName>
    </domain>
</protein>
<feature type="binding site" evidence="15">
    <location>
        <begin position="475"/>
        <end position="477"/>
    </location>
    <ligand>
        <name>GTP</name>
        <dbReference type="ChEBI" id="CHEBI:37565"/>
    </ligand>
</feature>
<reference evidence="20" key="1">
    <citation type="submission" date="2017-02" db="UniProtKB">
        <authorList>
            <consortium name="WormBaseParasite"/>
        </authorList>
    </citation>
    <scope>IDENTIFICATION</scope>
</reference>
<name>A0A0N4Z0I5_PARTI</name>
<comment type="subcellular location">
    <subcellularLocation>
        <location evidence="1 12">Nucleus</location>
    </subcellularLocation>
</comment>
<comment type="similarity">
    <text evidence="12">In the C-terminal section; belongs to the eukaryotic GTase family.</text>
</comment>
<dbReference type="Proteomes" id="UP000038045">
    <property type="component" value="Unplaced"/>
</dbReference>
<keyword evidence="2 12" id="KW-0507">mRNA processing</keyword>
<evidence type="ECO:0000256" key="2">
    <source>
        <dbReference type="ARBA" id="ARBA00022664"/>
    </source>
</evidence>
<dbReference type="InterPro" id="IPR017074">
    <property type="entry name" value="mRNA_cap_enz_bifunc"/>
</dbReference>
<evidence type="ECO:0000256" key="7">
    <source>
        <dbReference type="ARBA" id="ARBA00022912"/>
    </source>
</evidence>
<dbReference type="PANTHER" id="PTHR10367:SF17">
    <property type="entry name" value="MRNA-CAPPING ENZYME"/>
    <property type="match status" value="1"/>
</dbReference>
<organism evidence="19 20">
    <name type="scientific">Parastrongyloides trichosuri</name>
    <name type="common">Possum-specific nematode worm</name>
    <dbReference type="NCBI Taxonomy" id="131310"/>
    <lineage>
        <taxon>Eukaryota</taxon>
        <taxon>Metazoa</taxon>
        <taxon>Ecdysozoa</taxon>
        <taxon>Nematoda</taxon>
        <taxon>Chromadorea</taxon>
        <taxon>Rhabditida</taxon>
        <taxon>Tylenchina</taxon>
        <taxon>Panagrolaimomorpha</taxon>
        <taxon>Strongyloidoidea</taxon>
        <taxon>Strongyloididae</taxon>
        <taxon>Parastrongyloides</taxon>
    </lineage>
</organism>
<dbReference type="InterPro" id="IPR013846">
    <property type="entry name" value="mRNA_cap_enzyme_C"/>
</dbReference>
<dbReference type="GO" id="GO:0005524">
    <property type="term" value="F:ATP binding"/>
    <property type="evidence" value="ECO:0007669"/>
    <property type="project" value="InterPro"/>
</dbReference>
<dbReference type="Pfam" id="PF03919">
    <property type="entry name" value="mRNA_cap_C"/>
    <property type="match status" value="1"/>
</dbReference>
<dbReference type="PIRSF" id="PIRSF036958">
    <property type="entry name" value="mRNA_capping_HCE"/>
    <property type="match status" value="1"/>
</dbReference>
<accession>A0A0N4Z0I5</accession>
<dbReference type="InterPro" id="IPR000387">
    <property type="entry name" value="Tyr_Pase_dom"/>
</dbReference>
<dbReference type="PROSITE" id="PS50056">
    <property type="entry name" value="TYR_PHOSPHATASE_2"/>
    <property type="match status" value="1"/>
</dbReference>
<keyword evidence="3 12" id="KW-0808">Transferase</keyword>
<evidence type="ECO:0000259" key="17">
    <source>
        <dbReference type="PROSITE" id="PS50054"/>
    </source>
</evidence>
<dbReference type="InterPro" id="IPR012340">
    <property type="entry name" value="NA-bd_OB-fold"/>
</dbReference>
<dbReference type="GO" id="GO:0005525">
    <property type="term" value="F:GTP binding"/>
    <property type="evidence" value="ECO:0007669"/>
    <property type="project" value="UniProtKB-UniRule"/>
</dbReference>
<feature type="active site" description="N6-GMP-lysine intermediate" evidence="14">
    <location>
        <position position="306"/>
    </location>
</feature>
<comment type="catalytic activity">
    <reaction evidence="11">
        <text>a 5'-end diphospho-ribonucleoside in mRNA + GTP + H(+) = a 5'-end (5'-triphosphoguanosine)-ribonucleoside in mRNA + diphosphate</text>
        <dbReference type="Rhea" id="RHEA:67012"/>
        <dbReference type="Rhea" id="RHEA-COMP:17165"/>
        <dbReference type="Rhea" id="RHEA-COMP:17166"/>
        <dbReference type="ChEBI" id="CHEBI:15378"/>
        <dbReference type="ChEBI" id="CHEBI:33019"/>
        <dbReference type="ChEBI" id="CHEBI:37565"/>
        <dbReference type="ChEBI" id="CHEBI:167616"/>
        <dbReference type="ChEBI" id="CHEBI:167617"/>
        <dbReference type="EC" id="2.7.7.50"/>
    </reaction>
    <physiologicalReaction direction="left-to-right" evidence="11">
        <dbReference type="Rhea" id="RHEA:67013"/>
    </physiologicalReaction>
</comment>
<evidence type="ECO:0000256" key="12">
    <source>
        <dbReference type="PIRNR" id="PIRNR036958"/>
    </source>
</evidence>
<feature type="binding site" evidence="15">
    <location>
        <position position="311"/>
    </location>
    <ligand>
        <name>GTP</name>
        <dbReference type="ChEBI" id="CHEBI:37565"/>
    </ligand>
</feature>
<evidence type="ECO:0000256" key="14">
    <source>
        <dbReference type="PIRSR" id="PIRSR036958-2"/>
    </source>
</evidence>
<dbReference type="PANTHER" id="PTHR10367">
    <property type="entry name" value="MRNA-CAPPING ENZYME"/>
    <property type="match status" value="1"/>
</dbReference>
<dbReference type="GO" id="GO:0004721">
    <property type="term" value="F:phosphoprotein phosphatase activity"/>
    <property type="evidence" value="ECO:0007669"/>
    <property type="project" value="UniProtKB-UniRule"/>
</dbReference>
<evidence type="ECO:0000256" key="11">
    <source>
        <dbReference type="ARBA" id="ARBA00044624"/>
    </source>
</evidence>
<dbReference type="GO" id="GO:0004651">
    <property type="term" value="F:polynucleotide 5'-phosphatase activity"/>
    <property type="evidence" value="ECO:0007669"/>
    <property type="project" value="UniProtKB-UniRule"/>
</dbReference>
<evidence type="ECO:0000259" key="18">
    <source>
        <dbReference type="PROSITE" id="PS50056"/>
    </source>
</evidence>
<keyword evidence="10 12" id="KW-0539">Nucleus</keyword>
<sequence length="588" mass="68832">MKRHHDFMKNEEDGSPMSKKSSGISDRSVSFGLPDRWLYCPKIGKVISQIFVPFKTPLSTLYDSQISDPSLYFHPQDVFDAKLEDNKNGAKIGLWIDLTKTSRYYHEDEIRKNGCIYEKLPLAGHGQSPTEEETEKFVNICSSFLEKNPNKLIGVHCTHGFNRTGFLISSYLALKEYWNIDTAVEVFSKARPSGIYKQDYLDDLYKRFNDDDEIPPLKGPGRPAWENGPEISKERNGKPKFMEGLVKCAEYVEDTFLANQLRSIIKTYCHYGKNDFPGSQPVSLERSPGMNNMDYLKDEDYMVSWKADGVRYLVFIKDEDEIYAFDRDNNVFKLNNLYFPHRKENRHIRDTLVDAEVIMEKTYISENTTKIIPRMLIYDIVHYEDTQIRECDFRKRIMCIQRELIETRKNAFMKGTLIRENEEISVRWKQFYELSAVPKLFEPKFYKTLGHEIDGLIFQPVKYPYVGGRFDKILKWKPPEQSSIDFKLHIKKVEKHGEIHQFVGFLYVLGKNEPFAQMKATKTLQKYDGKIIECNFVNNQWTFMRERTDKSYPNAIKTAMSVLNTIKNPITKESLIMAFTDYRSTNTH</sequence>
<evidence type="ECO:0000256" key="13">
    <source>
        <dbReference type="PIRSR" id="PIRSR036958-1"/>
    </source>
</evidence>
<dbReference type="Gene3D" id="2.40.50.140">
    <property type="entry name" value="Nucleic acid-binding proteins"/>
    <property type="match status" value="1"/>
</dbReference>
<feature type="active site" description="Phosphocysteine intermediate" evidence="13">
    <location>
        <position position="157"/>
    </location>
</feature>
<dbReference type="CDD" id="cd07895">
    <property type="entry name" value="Adenylation_mRNA_capping"/>
    <property type="match status" value="1"/>
</dbReference>
<keyword evidence="7" id="KW-0904">Protein phosphatase</keyword>
<evidence type="ECO:0000256" key="4">
    <source>
        <dbReference type="ARBA" id="ARBA00022695"/>
    </source>
</evidence>
<keyword evidence="6 12" id="KW-0378">Hydrolase</keyword>
<keyword evidence="9 12" id="KW-0342">GTP-binding</keyword>
<keyword evidence="19" id="KW-1185">Reference proteome</keyword>
<dbReference type="FunFam" id="2.40.50.140:FF:000291">
    <property type="entry name" value="mRNA-capping enzyme"/>
    <property type="match status" value="1"/>
</dbReference>
<dbReference type="InterPro" id="IPR029021">
    <property type="entry name" value="Prot-tyrosine_phosphatase-like"/>
</dbReference>
<dbReference type="InterPro" id="IPR016130">
    <property type="entry name" value="Tyr_Pase_AS"/>
</dbReference>
<dbReference type="GO" id="GO:0140818">
    <property type="term" value="F:mRNA 5'-triphosphate monophosphatase activity"/>
    <property type="evidence" value="ECO:0007669"/>
    <property type="project" value="UniProtKB-EC"/>
</dbReference>
<dbReference type="EC" id="2.7.7.50" evidence="12"/>